<proteinExistence type="predicted"/>
<evidence type="ECO:0000313" key="2">
    <source>
        <dbReference type="EMBL" id="MFC4059556.1"/>
    </source>
</evidence>
<organism evidence="2 3">
    <name type="scientific">Planomonospora corallina</name>
    <dbReference type="NCBI Taxonomy" id="1806052"/>
    <lineage>
        <taxon>Bacteria</taxon>
        <taxon>Bacillati</taxon>
        <taxon>Actinomycetota</taxon>
        <taxon>Actinomycetes</taxon>
        <taxon>Streptosporangiales</taxon>
        <taxon>Streptosporangiaceae</taxon>
        <taxon>Planomonospora</taxon>
    </lineage>
</organism>
<dbReference type="Proteomes" id="UP001595850">
    <property type="component" value="Unassembled WGS sequence"/>
</dbReference>
<protein>
    <submittedName>
        <fullName evidence="2">DUF6493 family protein</fullName>
    </submittedName>
</protein>
<reference evidence="3" key="1">
    <citation type="journal article" date="2019" name="Int. J. Syst. Evol. Microbiol.">
        <title>The Global Catalogue of Microorganisms (GCM) 10K type strain sequencing project: providing services to taxonomists for standard genome sequencing and annotation.</title>
        <authorList>
            <consortium name="The Broad Institute Genomics Platform"/>
            <consortium name="The Broad Institute Genome Sequencing Center for Infectious Disease"/>
            <person name="Wu L."/>
            <person name="Ma J."/>
        </authorList>
    </citation>
    <scope>NUCLEOTIDE SEQUENCE [LARGE SCALE GENOMIC DNA]</scope>
    <source>
        <strain evidence="3">TBRC 4489</strain>
    </source>
</reference>
<feature type="compositionally biased region" description="Gly residues" evidence="1">
    <location>
        <begin position="448"/>
        <end position="469"/>
    </location>
</feature>
<evidence type="ECO:0000256" key="1">
    <source>
        <dbReference type="SAM" id="MobiDB-lite"/>
    </source>
</evidence>
<dbReference type="EMBL" id="JBHSBM010000017">
    <property type="protein sequence ID" value="MFC4059556.1"/>
    <property type="molecule type" value="Genomic_DNA"/>
</dbReference>
<dbReference type="RefSeq" id="WP_377287942.1">
    <property type="nucleotide sequence ID" value="NZ_JBHSBM010000017.1"/>
</dbReference>
<evidence type="ECO:0000313" key="3">
    <source>
        <dbReference type="Proteomes" id="UP001595850"/>
    </source>
</evidence>
<feature type="region of interest" description="Disordered" evidence="1">
    <location>
        <begin position="445"/>
        <end position="473"/>
    </location>
</feature>
<gene>
    <name evidence="2" type="ORF">ACFOWE_14730</name>
</gene>
<keyword evidence="3" id="KW-1185">Reference proteome</keyword>
<sequence length="594" mass="63278">MQPKDVQPTAWERVREFIDAGDAAGVAAAVAALDGAGRRAVAHELPGHVAVARARAERLHQEQRDLMDRECAARRAEVERLHAAGRFRDEEEYRGAWAATWHRPWWRLPPVPDWTGPMRVAGAGVIGGAAAAAAWINRGELGGWDLHGDPAAAPLLTAITARPVAWQADLAVRLALRVRDGRRSLPLRDGNLPLALALLRRTGVTPPEHDPLVAGWVSLGARLGELRTDPLLDHFLPRIFEAEGVGRVLRGERPDAPRPDSWLGALCALAAEGRVDRALLLGGCRRRFLRGGEGPDLRFFAHLHELLAPSPAEIGPHAVDYLRLLPTAPALVAESALRHLRRLPGLDPEDVAEALEGLLFRAETGLVRAGLSWWDEAVRRAPGRADAFAPALAAAFGHQARAVQERAVRLAVRHAGRFTPLGAEALRAAVEPLPPASRDRLAAVIGGEPAGGPEPGTGAGTGNGAGAGADSGVSPEEEVFVPRALPAPVRPVPLAGPPDTPGYLADLYPRGDWQAAERCLAAFVRLAARDRESLRACLAPLAGGEEGRLLNEEWREPGDWMTALAAELASHGRAYTNAFTAFSAGTRRGLAGGG</sequence>
<feature type="non-terminal residue" evidence="2">
    <location>
        <position position="594"/>
    </location>
</feature>
<name>A0ABV8I5V4_9ACTN</name>
<accession>A0ABV8I5V4</accession>
<comment type="caution">
    <text evidence="2">The sequence shown here is derived from an EMBL/GenBank/DDBJ whole genome shotgun (WGS) entry which is preliminary data.</text>
</comment>